<feature type="domain" description="DUF11" evidence="1">
    <location>
        <begin position="2"/>
        <end position="96"/>
    </location>
</feature>
<reference evidence="2 3" key="1">
    <citation type="journal article" date="2019" name="Environ. Microbiol.">
        <title>An active ?-lactamase is a part of an orchestrated cell wall stress resistance network of Bacillus subtilis and related rhizosphere species.</title>
        <authorList>
            <person name="Bucher T."/>
            <person name="Keren-Paz A."/>
            <person name="Hausser J."/>
            <person name="Olender T."/>
            <person name="Cytryn E."/>
            <person name="Kolodkin-Gal I."/>
        </authorList>
    </citation>
    <scope>NUCLEOTIDE SEQUENCE [LARGE SCALE GENOMIC DNA]</scope>
    <source>
        <strain evidence="2 3">I5</strain>
    </source>
</reference>
<dbReference type="Gene3D" id="2.60.40.740">
    <property type="match status" value="2"/>
</dbReference>
<dbReference type="PANTHER" id="PTHR34819">
    <property type="entry name" value="LARGE CYSTEINE-RICH PERIPLASMIC PROTEIN OMCB"/>
    <property type="match status" value="1"/>
</dbReference>
<feature type="domain" description="DUF11" evidence="1">
    <location>
        <begin position="251"/>
        <end position="307"/>
    </location>
</feature>
<dbReference type="AlphaFoldDB" id="A0A4U3AUF4"/>
<name>A0A4U3AUF4_9BACI</name>
<feature type="domain" description="DUF11" evidence="1">
    <location>
        <begin position="123"/>
        <end position="228"/>
    </location>
</feature>
<dbReference type="SUPFAM" id="SSF49401">
    <property type="entry name" value="Bacterial adhesins"/>
    <property type="match status" value="2"/>
</dbReference>
<sequence length="312" mass="32553">DGTITYTVVVQNNGNTTANTVTLTDLVPEGTAFIPNSVTINGLSAPGADPNVGISLNAIAPSEIVTVTFQVIVQSIPSVNPISNIARIDYTFIADPTAPIISRTITSNPTFTQISDANVLSLKAVNAQQATTGDILTYTITLENTGNIPATNLIFSDTLPEGTTFVENSFTLNGTAILGANPNAGVTLPNLVANATHLISFQILINDSFSQQSITNQSNTTYTIQPDPGQPSITETSTSDIVITNFVQAQLTVTKTSNPITVDIGGTILYISEVKNIGNVDAINIIFTDSIPAGTTFVPDSVTINGVLQPGA</sequence>
<evidence type="ECO:0000313" key="3">
    <source>
        <dbReference type="Proteomes" id="UP000305222"/>
    </source>
</evidence>
<dbReference type="Pfam" id="PF01345">
    <property type="entry name" value="DUF11"/>
    <property type="match status" value="3"/>
</dbReference>
<feature type="non-terminal residue" evidence="2">
    <location>
        <position position="312"/>
    </location>
</feature>
<gene>
    <name evidence="2" type="ORF">FC699_22130</name>
</gene>
<organism evidence="2 3">
    <name type="scientific">Bacillus wiedmannii</name>
    <dbReference type="NCBI Taxonomy" id="1890302"/>
    <lineage>
        <taxon>Bacteria</taxon>
        <taxon>Bacillati</taxon>
        <taxon>Bacillota</taxon>
        <taxon>Bacilli</taxon>
        <taxon>Bacillales</taxon>
        <taxon>Bacillaceae</taxon>
        <taxon>Bacillus</taxon>
        <taxon>Bacillus cereus group</taxon>
    </lineage>
</organism>
<dbReference type="Proteomes" id="UP000305222">
    <property type="component" value="Unassembled WGS sequence"/>
</dbReference>
<dbReference type="PANTHER" id="PTHR34819:SF3">
    <property type="entry name" value="CELL SURFACE PROTEIN"/>
    <property type="match status" value="1"/>
</dbReference>
<evidence type="ECO:0000313" key="2">
    <source>
        <dbReference type="EMBL" id="TKI91380.1"/>
    </source>
</evidence>
<dbReference type="InterPro" id="IPR001434">
    <property type="entry name" value="OmcB-like_DUF11"/>
</dbReference>
<dbReference type="InterPro" id="IPR008966">
    <property type="entry name" value="Adhesion_dom_sf"/>
</dbReference>
<protein>
    <submittedName>
        <fullName evidence="2">DUF11 domain-containing protein</fullName>
    </submittedName>
</protein>
<feature type="non-terminal residue" evidence="2">
    <location>
        <position position="1"/>
    </location>
</feature>
<evidence type="ECO:0000259" key="1">
    <source>
        <dbReference type="Pfam" id="PF01345"/>
    </source>
</evidence>
<dbReference type="InterPro" id="IPR047589">
    <property type="entry name" value="DUF11_rpt"/>
</dbReference>
<dbReference type="EMBL" id="SZON01001365">
    <property type="protein sequence ID" value="TKI91380.1"/>
    <property type="molecule type" value="Genomic_DNA"/>
</dbReference>
<proteinExistence type="predicted"/>
<comment type="caution">
    <text evidence="2">The sequence shown here is derived from an EMBL/GenBank/DDBJ whole genome shotgun (WGS) entry which is preliminary data.</text>
</comment>
<dbReference type="NCBIfam" id="TIGR01451">
    <property type="entry name" value="B_ant_repeat"/>
    <property type="match status" value="3"/>
</dbReference>
<accession>A0A4U3AUF4</accession>
<dbReference type="InterPro" id="IPR051172">
    <property type="entry name" value="Chlamydia_OmcB"/>
</dbReference>